<reference evidence="2 3" key="1">
    <citation type="submission" date="2024-09" db="EMBL/GenBank/DDBJ databases">
        <title>Chromosome-scale assembly of Riccia sorocarpa.</title>
        <authorList>
            <person name="Paukszto L."/>
        </authorList>
    </citation>
    <scope>NUCLEOTIDE SEQUENCE [LARGE SCALE GENOMIC DNA]</scope>
    <source>
        <strain evidence="2">LP-2024</strain>
        <tissue evidence="2">Aerial parts of the thallus</tissue>
    </source>
</reference>
<evidence type="ECO:0000313" key="3">
    <source>
        <dbReference type="Proteomes" id="UP001633002"/>
    </source>
</evidence>
<protein>
    <submittedName>
        <fullName evidence="2">Uncharacterized protein</fullName>
    </submittedName>
</protein>
<evidence type="ECO:0000256" key="1">
    <source>
        <dbReference type="SAM" id="MobiDB-lite"/>
    </source>
</evidence>
<sequence>MATESYPGGRAWRAWRAWVNNPSSPSSPFPAWVSASTDHSNQQESSGGASSTKRRSSPMEVERKKEPVKTGSGSSSEEEEKPERANNQLQPIRYVAKPRVMVSPPPNTLNSGLRFMRTLLGMGDANSIPARVQDHSVQQARETLNQIGQVFNQVMGATSGGGELPSKDEATQVVKKFIQLAKKKSERVAEPSR</sequence>
<name>A0ABD3G9T5_9MARC</name>
<dbReference type="Proteomes" id="UP001633002">
    <property type="component" value="Unassembled WGS sequence"/>
</dbReference>
<keyword evidence="3" id="KW-1185">Reference proteome</keyword>
<gene>
    <name evidence="2" type="ORF">R1sor_025848</name>
</gene>
<feature type="region of interest" description="Disordered" evidence="1">
    <location>
        <begin position="19"/>
        <end position="105"/>
    </location>
</feature>
<proteinExistence type="predicted"/>
<feature type="compositionally biased region" description="Polar residues" evidence="1">
    <location>
        <begin position="37"/>
        <end position="51"/>
    </location>
</feature>
<dbReference type="AlphaFoldDB" id="A0ABD3G9T5"/>
<dbReference type="EMBL" id="JBJQOH010000008">
    <property type="protein sequence ID" value="KAL3675900.1"/>
    <property type="molecule type" value="Genomic_DNA"/>
</dbReference>
<evidence type="ECO:0000313" key="2">
    <source>
        <dbReference type="EMBL" id="KAL3675900.1"/>
    </source>
</evidence>
<feature type="compositionally biased region" description="Low complexity" evidence="1">
    <location>
        <begin position="19"/>
        <end position="36"/>
    </location>
</feature>
<comment type="caution">
    <text evidence="2">The sequence shown here is derived from an EMBL/GenBank/DDBJ whole genome shotgun (WGS) entry which is preliminary data.</text>
</comment>
<accession>A0ABD3G9T5</accession>
<organism evidence="2 3">
    <name type="scientific">Riccia sorocarpa</name>
    <dbReference type="NCBI Taxonomy" id="122646"/>
    <lineage>
        <taxon>Eukaryota</taxon>
        <taxon>Viridiplantae</taxon>
        <taxon>Streptophyta</taxon>
        <taxon>Embryophyta</taxon>
        <taxon>Marchantiophyta</taxon>
        <taxon>Marchantiopsida</taxon>
        <taxon>Marchantiidae</taxon>
        <taxon>Marchantiales</taxon>
        <taxon>Ricciaceae</taxon>
        <taxon>Riccia</taxon>
    </lineage>
</organism>